<name>A0AAV6V4T9_9ARAC</name>
<comment type="caution">
    <text evidence="2">The sequence shown here is derived from an EMBL/GenBank/DDBJ whole genome shotgun (WGS) entry which is preliminary data.</text>
</comment>
<feature type="transmembrane region" description="Helical" evidence="1">
    <location>
        <begin position="21"/>
        <end position="42"/>
    </location>
</feature>
<feature type="transmembrane region" description="Helical" evidence="1">
    <location>
        <begin position="100"/>
        <end position="124"/>
    </location>
</feature>
<protein>
    <submittedName>
        <fullName evidence="2">Uncharacterized protein</fullName>
    </submittedName>
</protein>
<evidence type="ECO:0000313" key="3">
    <source>
        <dbReference type="Proteomes" id="UP000827092"/>
    </source>
</evidence>
<feature type="transmembrane region" description="Helical" evidence="1">
    <location>
        <begin position="65"/>
        <end position="88"/>
    </location>
</feature>
<dbReference type="EMBL" id="JAFNEN010000176">
    <property type="protein sequence ID" value="KAG8190713.1"/>
    <property type="molecule type" value="Genomic_DNA"/>
</dbReference>
<dbReference type="AlphaFoldDB" id="A0AAV6V4T9"/>
<organism evidence="2 3">
    <name type="scientific">Oedothorax gibbosus</name>
    <dbReference type="NCBI Taxonomy" id="931172"/>
    <lineage>
        <taxon>Eukaryota</taxon>
        <taxon>Metazoa</taxon>
        <taxon>Ecdysozoa</taxon>
        <taxon>Arthropoda</taxon>
        <taxon>Chelicerata</taxon>
        <taxon>Arachnida</taxon>
        <taxon>Araneae</taxon>
        <taxon>Araneomorphae</taxon>
        <taxon>Entelegynae</taxon>
        <taxon>Araneoidea</taxon>
        <taxon>Linyphiidae</taxon>
        <taxon>Erigoninae</taxon>
        <taxon>Oedothorax</taxon>
    </lineage>
</organism>
<proteinExistence type="predicted"/>
<keyword evidence="3" id="KW-1185">Reference proteome</keyword>
<feature type="transmembrane region" description="Helical" evidence="1">
    <location>
        <begin position="144"/>
        <end position="166"/>
    </location>
</feature>
<gene>
    <name evidence="2" type="ORF">JTE90_004215</name>
</gene>
<keyword evidence="1" id="KW-0812">Transmembrane</keyword>
<accession>A0AAV6V4T9</accession>
<evidence type="ECO:0000256" key="1">
    <source>
        <dbReference type="SAM" id="Phobius"/>
    </source>
</evidence>
<reference evidence="2 3" key="1">
    <citation type="journal article" date="2022" name="Nat. Ecol. Evol.">
        <title>A masculinizing supergene underlies an exaggerated male reproductive morph in a spider.</title>
        <authorList>
            <person name="Hendrickx F."/>
            <person name="De Corte Z."/>
            <person name="Sonet G."/>
            <person name="Van Belleghem S.M."/>
            <person name="Kostlbacher S."/>
            <person name="Vangestel C."/>
        </authorList>
    </citation>
    <scope>NUCLEOTIDE SEQUENCE [LARGE SCALE GENOMIC DNA]</scope>
    <source>
        <strain evidence="2">W744_W776</strain>
    </source>
</reference>
<evidence type="ECO:0000313" key="2">
    <source>
        <dbReference type="EMBL" id="KAG8190713.1"/>
    </source>
</evidence>
<dbReference type="Proteomes" id="UP000827092">
    <property type="component" value="Unassembled WGS sequence"/>
</dbReference>
<keyword evidence="1" id="KW-0472">Membrane</keyword>
<sequence length="295" mass="32730">MTETRCCCGCCSLSTATRIALTLSAIQAMIGLIWNIELLLLLNKSDSLNPLDFIINVPDIEDFDVVHGLTLAAIGLNIFWLIFAILAARGNATLSHGHLAFWDLLTYLITLFDMGATIFFSIKFQDFLAESPDLFLDSKPTKTLTYLILLVAFSKGGIFLFMNLYLAHIVQLRGKEIHHDHSVLALYVISHLSRCSRANEHLLPHSHRPPPYASSCPYFVTPTSRCDPRSESNGSQWSLSYDAIQGMSKDPPYFTLESDRNPSIDLARALSRNPSSLNSELPILDTNASASVSSY</sequence>
<keyword evidence="1" id="KW-1133">Transmembrane helix</keyword>